<dbReference type="AlphaFoldDB" id="A0AA86NTP8"/>
<dbReference type="EMBL" id="CATOUU010000310">
    <property type="protein sequence ID" value="CAI9924373.1"/>
    <property type="molecule type" value="Genomic_DNA"/>
</dbReference>
<dbReference type="EMBL" id="CAXDID020000598">
    <property type="protein sequence ID" value="CAL6105571.1"/>
    <property type="molecule type" value="Genomic_DNA"/>
</dbReference>
<reference evidence="3" key="1">
    <citation type="submission" date="2023-06" db="EMBL/GenBank/DDBJ databases">
        <authorList>
            <person name="Kurt Z."/>
        </authorList>
    </citation>
    <scope>NUCLEOTIDE SEQUENCE</scope>
</reference>
<dbReference type="EMBL" id="CAXDID020000356">
    <property type="protein sequence ID" value="CAL6081847.1"/>
    <property type="molecule type" value="Genomic_DNA"/>
</dbReference>
<evidence type="ECO:0000313" key="3">
    <source>
        <dbReference type="EMBL" id="CAI9925529.1"/>
    </source>
</evidence>
<evidence type="ECO:0000313" key="7">
    <source>
        <dbReference type="Proteomes" id="UP001642409"/>
    </source>
</evidence>
<reference evidence="4 7" key="2">
    <citation type="submission" date="2024-07" db="EMBL/GenBank/DDBJ databases">
        <authorList>
            <person name="Akdeniz Z."/>
        </authorList>
    </citation>
    <scope>NUCLEOTIDE SEQUENCE [LARGE SCALE GENOMIC DNA]</scope>
</reference>
<evidence type="ECO:0000313" key="6">
    <source>
        <dbReference type="EMBL" id="CAL6105872.1"/>
    </source>
</evidence>
<protein>
    <submittedName>
        <fullName evidence="4">Hypothetical_protein</fullName>
    </submittedName>
</protein>
<accession>A0AA86NTP8</accession>
<dbReference type="EMBL" id="CATOUU010000297">
    <property type="protein sequence ID" value="CAI9923904.1"/>
    <property type="molecule type" value="Genomic_DNA"/>
</dbReference>
<evidence type="ECO:0000313" key="1">
    <source>
        <dbReference type="EMBL" id="CAI9923904.1"/>
    </source>
</evidence>
<comment type="caution">
    <text evidence="3">The sequence shown here is derived from an EMBL/GenBank/DDBJ whole genome shotgun (WGS) entry which is preliminary data.</text>
</comment>
<dbReference type="Proteomes" id="UP001642409">
    <property type="component" value="Unassembled WGS sequence"/>
</dbReference>
<sequence length="177" mass="20456">MQYIVPGKIPNRDGTLTRVGNYISVYQSNQVKNALQVTFDCYSSQSIKLYGKSLLLTNTMNPAMLYCSNPMSAFNFSYDKIVTRVSFQEFEDFRTGYVLTLDFTTSQVLNSSFEWLSCSDSINELYCAVQYKLTATWIRQRLFLMAWCAFPQHKIRLNLNKMLVAKSQIKLHVNDNC</sequence>
<organism evidence="3">
    <name type="scientific">Hexamita inflata</name>
    <dbReference type="NCBI Taxonomy" id="28002"/>
    <lineage>
        <taxon>Eukaryota</taxon>
        <taxon>Metamonada</taxon>
        <taxon>Diplomonadida</taxon>
        <taxon>Hexamitidae</taxon>
        <taxon>Hexamitinae</taxon>
        <taxon>Hexamita</taxon>
    </lineage>
</organism>
<dbReference type="EMBL" id="CAXDID020000602">
    <property type="protein sequence ID" value="CAL6105872.1"/>
    <property type="molecule type" value="Genomic_DNA"/>
</dbReference>
<evidence type="ECO:0000313" key="2">
    <source>
        <dbReference type="EMBL" id="CAI9924373.1"/>
    </source>
</evidence>
<keyword evidence="7" id="KW-1185">Reference proteome</keyword>
<evidence type="ECO:0000313" key="4">
    <source>
        <dbReference type="EMBL" id="CAL6081847.1"/>
    </source>
</evidence>
<gene>
    <name evidence="1" type="ORF">HINF_LOCUS11549</name>
    <name evidence="2" type="ORF">HINF_LOCUS12018</name>
    <name evidence="3" type="ORF">HINF_LOCUS13174</name>
    <name evidence="4" type="ORF">HINF_LOCUS60639</name>
    <name evidence="5" type="ORF">HINF_LOCUS73326</name>
    <name evidence="6" type="ORF">HINF_LOCUS73471</name>
</gene>
<evidence type="ECO:0000313" key="5">
    <source>
        <dbReference type="EMBL" id="CAL6105571.1"/>
    </source>
</evidence>
<dbReference type="EMBL" id="CATOUU010000342">
    <property type="protein sequence ID" value="CAI9925529.1"/>
    <property type="molecule type" value="Genomic_DNA"/>
</dbReference>
<name>A0AA86NTP8_9EUKA</name>
<proteinExistence type="predicted"/>